<feature type="transmembrane region" description="Helical" evidence="2">
    <location>
        <begin position="12"/>
        <end position="31"/>
    </location>
</feature>
<dbReference type="EMBL" id="JBHSRF010000001">
    <property type="protein sequence ID" value="MFC6079687.1"/>
    <property type="molecule type" value="Genomic_DNA"/>
</dbReference>
<keyword evidence="2" id="KW-1133">Transmembrane helix</keyword>
<comment type="caution">
    <text evidence="3">The sequence shown here is derived from an EMBL/GenBank/DDBJ whole genome shotgun (WGS) entry which is preliminary data.</text>
</comment>
<evidence type="ECO:0000256" key="1">
    <source>
        <dbReference type="SAM" id="MobiDB-lite"/>
    </source>
</evidence>
<keyword evidence="4" id="KW-1185">Reference proteome</keyword>
<name>A0ABW1NAT5_9ACTN</name>
<keyword evidence="2" id="KW-0812">Transmembrane</keyword>
<dbReference type="RefSeq" id="WP_380745981.1">
    <property type="nucleotide sequence ID" value="NZ_JBHSRF010000001.1"/>
</dbReference>
<dbReference type="Gene3D" id="2.120.10.30">
    <property type="entry name" value="TolB, C-terminal domain"/>
    <property type="match status" value="1"/>
</dbReference>
<reference evidence="4" key="1">
    <citation type="journal article" date="2019" name="Int. J. Syst. Evol. Microbiol.">
        <title>The Global Catalogue of Microorganisms (GCM) 10K type strain sequencing project: providing services to taxonomists for standard genome sequencing and annotation.</title>
        <authorList>
            <consortium name="The Broad Institute Genomics Platform"/>
            <consortium name="The Broad Institute Genome Sequencing Center for Infectious Disease"/>
            <person name="Wu L."/>
            <person name="Ma J."/>
        </authorList>
    </citation>
    <scope>NUCLEOTIDE SEQUENCE [LARGE SCALE GENOMIC DNA]</scope>
    <source>
        <strain evidence="4">JCM 30346</strain>
    </source>
</reference>
<keyword evidence="2" id="KW-0472">Membrane</keyword>
<feature type="compositionally biased region" description="Low complexity" evidence="1">
    <location>
        <begin position="40"/>
        <end position="54"/>
    </location>
</feature>
<evidence type="ECO:0000313" key="3">
    <source>
        <dbReference type="EMBL" id="MFC6079687.1"/>
    </source>
</evidence>
<accession>A0ABW1NAT5</accession>
<protein>
    <submittedName>
        <fullName evidence="3">TolB family protein</fullName>
    </submittedName>
</protein>
<dbReference type="InterPro" id="IPR011042">
    <property type="entry name" value="6-blade_b-propeller_TolB-like"/>
</dbReference>
<dbReference type="SUPFAM" id="SSF82171">
    <property type="entry name" value="DPP6 N-terminal domain-like"/>
    <property type="match status" value="1"/>
</dbReference>
<evidence type="ECO:0000256" key="2">
    <source>
        <dbReference type="SAM" id="Phobius"/>
    </source>
</evidence>
<proteinExistence type="predicted"/>
<gene>
    <name evidence="3" type="ORF">ACFP1K_00825</name>
</gene>
<sequence>MSVSELSGRSKAAIVVIVVLLATAGAVGYVLRARSAASSPAAAPAGAGPAGAPATPLPRETSLEPGSLLMVRAGPSADSGTVLAVPGRGESAARGTGLHCKRFYAAKGTALCLRVTTGLVTRSEAVVLDDHLREKRAVPLSGVPSRARVSASGRMAAWTFFVTGDSYLATGFSTRAGILDTRTGKLVKSLEDFTLEMDGRTHRAPDVNYWGVTFAADDNRFYATVSTGGRTYLIEGDFAARRMRTLRENAECPSLSPDGERLVYKKRTGDAADPWRLYTLDLRTGQEKALAETANVDDQAAWLDDRTVMYSRLRGDSSDVWTVPADGSGRPALLLRDAYSPAAT</sequence>
<dbReference type="Proteomes" id="UP001596137">
    <property type="component" value="Unassembled WGS sequence"/>
</dbReference>
<feature type="region of interest" description="Disordered" evidence="1">
    <location>
        <begin position="40"/>
        <end position="61"/>
    </location>
</feature>
<organism evidence="3 4">
    <name type="scientific">Sphaerisporangium aureirubrum</name>
    <dbReference type="NCBI Taxonomy" id="1544736"/>
    <lineage>
        <taxon>Bacteria</taxon>
        <taxon>Bacillati</taxon>
        <taxon>Actinomycetota</taxon>
        <taxon>Actinomycetes</taxon>
        <taxon>Streptosporangiales</taxon>
        <taxon>Streptosporangiaceae</taxon>
        <taxon>Sphaerisporangium</taxon>
    </lineage>
</organism>
<evidence type="ECO:0000313" key="4">
    <source>
        <dbReference type="Proteomes" id="UP001596137"/>
    </source>
</evidence>